<protein>
    <recommendedName>
        <fullName evidence="1">Myb/SANT-like DNA-binding domain-containing protein</fullName>
    </recommendedName>
</protein>
<proteinExistence type="predicted"/>
<dbReference type="Gene3D" id="1.10.10.60">
    <property type="entry name" value="Homeodomain-like"/>
    <property type="match status" value="1"/>
</dbReference>
<comment type="caution">
    <text evidence="2">The sequence shown here is derived from an EMBL/GenBank/DDBJ whole genome shotgun (WGS) entry which is preliminary data.</text>
</comment>
<sequence>QRTLERWEDKHVRLLIESYLQFKGLIGQANTKKSVFDKIAAKFNKHADIKVSGEQCLRKWKKLESKQKEIEDNNKQTGRAHKTWKFHKEMEQRIGDKASVRPVFTFDSGSSTSSSTCSQSPQTIDDISDAEIASDSVDSEDIKGKTAVDPKLGQRKMKWKKKVLLLCFRDYGEKREKVEEEKLNILKTMQEEKKEVFGQLLSCLKDKK</sequence>
<evidence type="ECO:0000259" key="1">
    <source>
        <dbReference type="Pfam" id="PF13837"/>
    </source>
</evidence>
<name>A0ABN8MVE5_9CNID</name>
<dbReference type="Pfam" id="PF13837">
    <property type="entry name" value="Myb_DNA-bind_4"/>
    <property type="match status" value="1"/>
</dbReference>
<organism evidence="2 3">
    <name type="scientific">Porites lobata</name>
    <dbReference type="NCBI Taxonomy" id="104759"/>
    <lineage>
        <taxon>Eukaryota</taxon>
        <taxon>Metazoa</taxon>
        <taxon>Cnidaria</taxon>
        <taxon>Anthozoa</taxon>
        <taxon>Hexacorallia</taxon>
        <taxon>Scleractinia</taxon>
        <taxon>Fungiina</taxon>
        <taxon>Poritidae</taxon>
        <taxon>Porites</taxon>
    </lineage>
</organism>
<dbReference type="InterPro" id="IPR044822">
    <property type="entry name" value="Myb_DNA-bind_4"/>
</dbReference>
<dbReference type="PANTHER" id="PTHR47595">
    <property type="entry name" value="HEAT SHOCK 70 KDA PROTEIN 14"/>
    <property type="match status" value="1"/>
</dbReference>
<feature type="domain" description="Myb/SANT-like DNA-binding" evidence="1">
    <location>
        <begin position="6"/>
        <end position="92"/>
    </location>
</feature>
<dbReference type="Proteomes" id="UP001159405">
    <property type="component" value="Unassembled WGS sequence"/>
</dbReference>
<evidence type="ECO:0000313" key="3">
    <source>
        <dbReference type="Proteomes" id="UP001159405"/>
    </source>
</evidence>
<evidence type="ECO:0000313" key="2">
    <source>
        <dbReference type="EMBL" id="CAH3033781.1"/>
    </source>
</evidence>
<gene>
    <name evidence="2" type="ORF">PLOB_00016072</name>
</gene>
<feature type="non-terminal residue" evidence="2">
    <location>
        <position position="1"/>
    </location>
</feature>
<dbReference type="PANTHER" id="PTHR47595:SF1">
    <property type="entry name" value="MYB_SANT-LIKE DNA-BINDING DOMAIN-CONTAINING PROTEIN"/>
    <property type="match status" value="1"/>
</dbReference>
<reference evidence="2 3" key="1">
    <citation type="submission" date="2022-05" db="EMBL/GenBank/DDBJ databases">
        <authorList>
            <consortium name="Genoscope - CEA"/>
            <person name="William W."/>
        </authorList>
    </citation>
    <scope>NUCLEOTIDE SEQUENCE [LARGE SCALE GENOMIC DNA]</scope>
</reference>
<dbReference type="EMBL" id="CALNXK010000002">
    <property type="protein sequence ID" value="CAH3033781.1"/>
    <property type="molecule type" value="Genomic_DNA"/>
</dbReference>
<accession>A0ABN8MVE5</accession>
<keyword evidence="3" id="KW-1185">Reference proteome</keyword>